<proteinExistence type="predicted"/>
<dbReference type="EMBL" id="JAJGMW010000026">
    <property type="protein sequence ID" value="MCC4214239.1"/>
    <property type="molecule type" value="Genomic_DNA"/>
</dbReference>
<dbReference type="RefSeq" id="WP_228231304.1">
    <property type="nucleotide sequence ID" value="NZ_JAJGMW010000026.1"/>
</dbReference>
<evidence type="ECO:0000313" key="2">
    <source>
        <dbReference type="Proteomes" id="UP001197770"/>
    </source>
</evidence>
<accession>A0ABS8GWF7</accession>
<reference evidence="1 2" key="1">
    <citation type="submission" date="2021-11" db="EMBL/GenBank/DDBJ databases">
        <title>Seasonal and diel survey of microbial diversity of the Tyrrhenian coast.</title>
        <authorList>
            <person name="Gattoni G."/>
            <person name="Corral P."/>
        </authorList>
    </citation>
    <scope>NUCLEOTIDE SEQUENCE [LARGE SCALE GENOMIC DNA]</scope>
    <source>
        <strain evidence="1 2">Mr9</strain>
    </source>
</reference>
<name>A0ABS8GWF7_9FLAO</name>
<dbReference type="Proteomes" id="UP001197770">
    <property type="component" value="Unassembled WGS sequence"/>
</dbReference>
<gene>
    <name evidence="1" type="ORF">LLW17_16040</name>
</gene>
<organism evidence="1 2">
    <name type="scientific">Leeuwenhoekiella parthenopeia</name>
    <dbReference type="NCBI Taxonomy" id="2890320"/>
    <lineage>
        <taxon>Bacteria</taxon>
        <taxon>Pseudomonadati</taxon>
        <taxon>Bacteroidota</taxon>
        <taxon>Flavobacteriia</taxon>
        <taxon>Flavobacteriales</taxon>
        <taxon>Flavobacteriaceae</taxon>
        <taxon>Leeuwenhoekiella</taxon>
    </lineage>
</organism>
<sequence length="64" mass="7539">MKTKRLCVFPKDVQCITGKSERYGRQLLADIKVFLRKEPHQFVTVYEFASYCGLNAEDLFDYLD</sequence>
<evidence type="ECO:0008006" key="3">
    <source>
        <dbReference type="Google" id="ProtNLM"/>
    </source>
</evidence>
<comment type="caution">
    <text evidence="1">The sequence shown here is derived from an EMBL/GenBank/DDBJ whole genome shotgun (WGS) entry which is preliminary data.</text>
</comment>
<keyword evidence="2" id="KW-1185">Reference proteome</keyword>
<evidence type="ECO:0000313" key="1">
    <source>
        <dbReference type="EMBL" id="MCC4214239.1"/>
    </source>
</evidence>
<protein>
    <recommendedName>
        <fullName evidence="3">Transposase</fullName>
    </recommendedName>
</protein>